<reference evidence="1" key="1">
    <citation type="submission" date="2022-05" db="EMBL/GenBank/DDBJ databases">
        <title>Single-amplified genomics reveal most streamlined microbe among free-living bacteria.</title>
        <authorList>
            <person name="Roda-Garcia J."/>
            <person name="Haro-Moreno J.M."/>
            <person name="Rodriguez-Valera F."/>
            <person name="Almagro-Moreno S."/>
            <person name="Lopez-Perez M."/>
        </authorList>
    </citation>
    <scope>NUCLEOTIDE SEQUENCE</scope>
    <source>
        <strain evidence="1">TMED112-D2-2</strain>
    </source>
</reference>
<gene>
    <name evidence="1" type="ORF">M9B40_02385</name>
</gene>
<organism evidence="1 2">
    <name type="scientific">SAR86 cluster bacterium</name>
    <dbReference type="NCBI Taxonomy" id="2030880"/>
    <lineage>
        <taxon>Bacteria</taxon>
        <taxon>Pseudomonadati</taxon>
        <taxon>Pseudomonadota</taxon>
        <taxon>Gammaproteobacteria</taxon>
        <taxon>SAR86 cluster</taxon>
    </lineage>
</organism>
<protein>
    <submittedName>
        <fullName evidence="1">DUF3445 domain-containing protein</fullName>
    </submittedName>
</protein>
<dbReference type="AlphaFoldDB" id="A0A9Q8TZ47"/>
<evidence type="ECO:0000313" key="2">
    <source>
        <dbReference type="Proteomes" id="UP001056381"/>
    </source>
</evidence>
<sequence length="267" mass="30805">MSQVIEANCPILSNPPWKGGKAKYRLGLKPIHCDEWFDATISSEIYKHKKSLIDFKYDEVIATTTDSSESQIYLSEKISVHNEDYPDLIANISLQVPDDLCIIQSTGEQKLLAASVCSPSYWNLKEKIGKSLREVHKPVKSLNEKIGNPIEKFIANAPINKPFKRENWFIHGDSNRYHLEPEGMPKTPIEKWVIRSERETLCRYHEKYTLFAINVRFSKFLNLLDYPEAANEMLCSLSTFDDEEIKYFGGENKVSKIKSFLQSHLRN</sequence>
<accession>A0A9Q8TZ47</accession>
<dbReference type="Pfam" id="PF11927">
    <property type="entry name" value="HODM_asu-like"/>
    <property type="match status" value="1"/>
</dbReference>
<dbReference type="EMBL" id="CP097966">
    <property type="protein sequence ID" value="URQ63630.1"/>
    <property type="molecule type" value="Genomic_DNA"/>
</dbReference>
<proteinExistence type="predicted"/>
<dbReference type="Proteomes" id="UP001056381">
    <property type="component" value="Chromosome"/>
</dbReference>
<evidence type="ECO:0000313" key="1">
    <source>
        <dbReference type="EMBL" id="URQ63630.1"/>
    </source>
</evidence>
<name>A0A9Q8TZ47_9GAMM</name>
<dbReference type="InterPro" id="IPR021848">
    <property type="entry name" value="HODM_asu-like"/>
</dbReference>
<keyword evidence="2" id="KW-1185">Reference proteome</keyword>